<dbReference type="Pfam" id="PF16976">
    <property type="entry name" value="RcpC"/>
    <property type="match status" value="1"/>
</dbReference>
<dbReference type="AlphaFoldDB" id="A0A2S8ST77"/>
<feature type="region of interest" description="Disordered" evidence="1">
    <location>
        <begin position="200"/>
        <end position="226"/>
    </location>
</feature>
<evidence type="ECO:0000259" key="2">
    <source>
        <dbReference type="SMART" id="SM00858"/>
    </source>
</evidence>
<proteinExistence type="predicted"/>
<dbReference type="Proteomes" id="UP000237684">
    <property type="component" value="Unassembled WGS sequence"/>
</dbReference>
<evidence type="ECO:0000313" key="4">
    <source>
        <dbReference type="Proteomes" id="UP000237684"/>
    </source>
</evidence>
<name>A0A2S8ST77_9BACT</name>
<dbReference type="OrthoDB" id="163768at2"/>
<dbReference type="InterPro" id="IPR017592">
    <property type="entry name" value="Pilus_assmbl_Flp-typ_CpaB"/>
</dbReference>
<dbReference type="InParanoid" id="A0A2S8ST77"/>
<dbReference type="NCBIfam" id="TIGR03177">
    <property type="entry name" value="pilus_cpaB"/>
    <property type="match status" value="1"/>
</dbReference>
<gene>
    <name evidence="3" type="ORF">B1R32_10725</name>
</gene>
<dbReference type="InterPro" id="IPR013974">
    <property type="entry name" value="SAF"/>
</dbReference>
<organism evidence="3 4">
    <name type="scientific">Abditibacterium utsteinense</name>
    <dbReference type="NCBI Taxonomy" id="1960156"/>
    <lineage>
        <taxon>Bacteria</taxon>
        <taxon>Pseudomonadati</taxon>
        <taxon>Abditibacteriota</taxon>
        <taxon>Abditibacteriia</taxon>
        <taxon>Abditibacteriales</taxon>
        <taxon>Abditibacteriaceae</taxon>
        <taxon>Abditibacterium</taxon>
    </lineage>
</organism>
<feature type="compositionally biased region" description="Pro residues" evidence="1">
    <location>
        <begin position="200"/>
        <end position="224"/>
    </location>
</feature>
<sequence length="378" mass="39109">MQRKPPVLLITILLGVLALGATAFLLLGPKPGPPAPAPGTVQAAVPTPTPSPRWVASRDIPPRTVVSSLMMRRDFAPGAIPEGAVKSLDDVRGQITTEPIGAGETVLLSSFTQRLQRKVAANIPIPTGLRGVAIWVDPSQTAAGLVDVGDRIDVIATHKLSYEKAPRQVLVGAASFTTGRTIAQNLLVLGVDNSINAPAPTPTPVPGAPAAAAPPPTPVPPAGPPATRTRVLVAATPDIAARLVAANDQGLLNVTIRNPNDGDAGLVPEAREYPSRLYTPPREPSAADATRSTAVKEYANSFGKEYARQTASNQGMTPPSAMPPMPVPSSNNTGGSELTAPRPNNIGGSGMTAPDALATKEITVIRGTEKTRVIVPQR</sequence>
<dbReference type="InterPro" id="IPR031571">
    <property type="entry name" value="RcpC_dom"/>
</dbReference>
<dbReference type="RefSeq" id="WP_157947600.1">
    <property type="nucleotide sequence ID" value="NZ_NIGF01000007.1"/>
</dbReference>
<accession>A0A2S8ST77</accession>
<feature type="region of interest" description="Disordered" evidence="1">
    <location>
        <begin position="308"/>
        <end position="357"/>
    </location>
</feature>
<feature type="domain" description="SAF" evidence="2">
    <location>
        <begin position="51"/>
        <end position="112"/>
    </location>
</feature>
<dbReference type="CDD" id="cd11614">
    <property type="entry name" value="SAF_CpaB_FlgA_like"/>
    <property type="match status" value="1"/>
</dbReference>
<evidence type="ECO:0000313" key="3">
    <source>
        <dbReference type="EMBL" id="PQV64000.1"/>
    </source>
</evidence>
<evidence type="ECO:0000256" key="1">
    <source>
        <dbReference type="SAM" id="MobiDB-lite"/>
    </source>
</evidence>
<feature type="region of interest" description="Disordered" evidence="1">
    <location>
        <begin position="36"/>
        <end position="55"/>
    </location>
</feature>
<comment type="caution">
    <text evidence="3">The sequence shown here is derived from an EMBL/GenBank/DDBJ whole genome shotgun (WGS) entry which is preliminary data.</text>
</comment>
<keyword evidence="4" id="KW-1185">Reference proteome</keyword>
<dbReference type="EMBL" id="NIGF01000007">
    <property type="protein sequence ID" value="PQV64000.1"/>
    <property type="molecule type" value="Genomic_DNA"/>
</dbReference>
<reference evidence="3 4" key="1">
    <citation type="journal article" date="2018" name="Syst. Appl. Microbiol.">
        <title>Abditibacterium utsteinense sp. nov., the first cultivated member of candidate phylum FBP, isolated from ice-free Antarctic soil samples.</title>
        <authorList>
            <person name="Tahon G."/>
            <person name="Tytgat B."/>
            <person name="Lebbe L."/>
            <person name="Carlier A."/>
            <person name="Willems A."/>
        </authorList>
    </citation>
    <scope>NUCLEOTIDE SEQUENCE [LARGE SCALE GENOMIC DNA]</scope>
    <source>
        <strain evidence="3 4">LMG 29911</strain>
    </source>
</reference>
<protein>
    <submittedName>
        <fullName evidence="3">Flp pilus assembly protein CpaB</fullName>
    </submittedName>
</protein>
<dbReference type="SMART" id="SM00858">
    <property type="entry name" value="SAF"/>
    <property type="match status" value="1"/>
</dbReference>
<feature type="region of interest" description="Disordered" evidence="1">
    <location>
        <begin position="256"/>
        <end position="293"/>
    </location>
</feature>